<proteinExistence type="predicted"/>
<dbReference type="GeneID" id="18503634"/>
<accession>V9VHY2</accession>
<dbReference type="KEGG" id="vg:18503634"/>
<organism evidence="1 2">
    <name type="scientific">Lactococcus phage phiL47</name>
    <dbReference type="NCBI Taxonomy" id="1412875"/>
    <lineage>
        <taxon>Viruses</taxon>
        <taxon>Duplodnaviria</taxon>
        <taxon>Heunggongvirae</taxon>
        <taxon>Uroviricota</taxon>
        <taxon>Caudoviricetes</taxon>
        <taxon>Audreyjarvisvirus</taxon>
        <taxon>Audreyjarvisvirus L47</taxon>
    </lineage>
</organism>
<evidence type="ECO:0000313" key="2">
    <source>
        <dbReference type="Proteomes" id="UP000018883"/>
    </source>
</evidence>
<protein>
    <submittedName>
        <fullName evidence="1">Uncharacterized protein</fullName>
    </submittedName>
</protein>
<dbReference type="RefSeq" id="YP_009006957.1">
    <property type="nucleotide sequence ID" value="NC_023574.1"/>
</dbReference>
<evidence type="ECO:0000313" key="1">
    <source>
        <dbReference type="EMBL" id="AHC94157.1"/>
    </source>
</evidence>
<dbReference type="OrthoDB" id="24638at10239"/>
<reference evidence="1 2" key="1">
    <citation type="journal article" date="2014" name="Front. Microbiol.">
        <title>Phages of non-dairy lactococci: isolation and characterization of ?L47, a phage infecting the grass isolate Lactococcus lactis ssp. cremoris DPC6860.</title>
        <authorList>
            <person name="Cavanagh D."/>
            <person name="Guinane C.M."/>
            <person name="Neve H."/>
            <person name="Coffey A."/>
            <person name="Ross R.P."/>
            <person name="Fitzgerald G.F."/>
            <person name="McAuliffe O."/>
        </authorList>
    </citation>
    <scope>NUCLEOTIDE SEQUENCE [LARGE SCALE GENOMIC DNA]</scope>
</reference>
<gene>
    <name evidence="1" type="ORF">T548_0079</name>
</gene>
<name>V9VHY2_9CAUD</name>
<dbReference type="EMBL" id="KF926093">
    <property type="protein sequence ID" value="AHC94157.1"/>
    <property type="molecule type" value="Genomic_DNA"/>
</dbReference>
<dbReference type="Proteomes" id="UP000018883">
    <property type="component" value="Segment"/>
</dbReference>
<keyword evidence="2" id="KW-1185">Reference proteome</keyword>
<sequence>MSYNRQEYGYSQMLFNYITDYSQGINETVSQMEFIWQNRDNFKEDVDVEEAIKIFKEDIEAKVKLFLSYLEPLDEE</sequence>